<dbReference type="OrthoDB" id="196331at2"/>
<organism evidence="2 3">
    <name type="scientific">Oleiharenicola lentus</name>
    <dbReference type="NCBI Taxonomy" id="2508720"/>
    <lineage>
        <taxon>Bacteria</taxon>
        <taxon>Pseudomonadati</taxon>
        <taxon>Verrucomicrobiota</taxon>
        <taxon>Opitutia</taxon>
        <taxon>Opitutales</taxon>
        <taxon>Opitutaceae</taxon>
        <taxon>Oleiharenicola</taxon>
    </lineage>
</organism>
<proteinExistence type="predicted"/>
<sequence>MNCRDSESLILAERDGALTKPQLTALSNHVAACPSCLRLRTSVNTATDTYQAGLSAVRVPDADQAWRELQSRMSSPAWREKKRPLAPVIWFGLPVAAAAALAFVLLPHSPETTSPNVVTEARAEFVEAGDATASTLVYVDKESGWLVVWAAEAPAQTSG</sequence>
<dbReference type="RefSeq" id="WP_129047395.1">
    <property type="nucleotide sequence ID" value="NZ_SDHX01000001.1"/>
</dbReference>
<evidence type="ECO:0000256" key="1">
    <source>
        <dbReference type="SAM" id="Phobius"/>
    </source>
</evidence>
<evidence type="ECO:0000313" key="2">
    <source>
        <dbReference type="EMBL" id="RXK56028.1"/>
    </source>
</evidence>
<comment type="caution">
    <text evidence="2">The sequence shown here is derived from an EMBL/GenBank/DDBJ whole genome shotgun (WGS) entry which is preliminary data.</text>
</comment>
<keyword evidence="3" id="KW-1185">Reference proteome</keyword>
<evidence type="ECO:0000313" key="3">
    <source>
        <dbReference type="Proteomes" id="UP000290218"/>
    </source>
</evidence>
<keyword evidence="1" id="KW-0812">Transmembrane</keyword>
<name>A0A4Q1CAQ6_9BACT</name>
<reference evidence="2 3" key="1">
    <citation type="submission" date="2019-01" db="EMBL/GenBank/DDBJ databases">
        <title>Lacunisphaera sp. strain TWA-58.</title>
        <authorList>
            <person name="Chen W.-M."/>
        </authorList>
    </citation>
    <scope>NUCLEOTIDE SEQUENCE [LARGE SCALE GENOMIC DNA]</scope>
    <source>
        <strain evidence="2 3">TWA-58</strain>
    </source>
</reference>
<keyword evidence="1" id="KW-1133">Transmembrane helix</keyword>
<gene>
    <name evidence="2" type="ORF">ESB00_09160</name>
</gene>
<dbReference type="Proteomes" id="UP000290218">
    <property type="component" value="Unassembled WGS sequence"/>
</dbReference>
<keyword evidence="1" id="KW-0472">Membrane</keyword>
<dbReference type="AlphaFoldDB" id="A0A4Q1CAQ6"/>
<protein>
    <submittedName>
        <fullName evidence="2">Zf-HC2 domain-containing protein</fullName>
    </submittedName>
</protein>
<accession>A0A4Q1CAQ6</accession>
<dbReference type="EMBL" id="SDHX01000001">
    <property type="protein sequence ID" value="RXK56028.1"/>
    <property type="molecule type" value="Genomic_DNA"/>
</dbReference>
<feature type="transmembrane region" description="Helical" evidence="1">
    <location>
        <begin position="88"/>
        <end position="106"/>
    </location>
</feature>